<dbReference type="Proteomes" id="UP000007842">
    <property type="component" value="Chromosome"/>
</dbReference>
<reference evidence="2" key="1">
    <citation type="submission" date="2011-12" db="EMBL/GenBank/DDBJ databases">
        <title>Complete genome sequence of Streptomyces cattleya strain DSM 46488.</title>
        <authorList>
            <person name="Ou H.-Y."/>
            <person name="Li P."/>
            <person name="Zhao C."/>
            <person name="O'Hagan D."/>
            <person name="Deng Z."/>
        </authorList>
    </citation>
    <scope>NUCLEOTIDE SEQUENCE [LARGE SCALE GENOMIC DNA]</scope>
    <source>
        <strain evidence="2">ATCC 35852 / DSM 46488 / JCM 4925 / NBRC 14057 / NRRL 8057</strain>
    </source>
</reference>
<dbReference type="AlphaFoldDB" id="G8X2M9"/>
<gene>
    <name evidence="1" type="ordered locus">SCATT_32490</name>
</gene>
<keyword evidence="2" id="KW-1185">Reference proteome</keyword>
<evidence type="ECO:0000313" key="2">
    <source>
        <dbReference type="Proteomes" id="UP000007842"/>
    </source>
</evidence>
<evidence type="ECO:0000313" key="1">
    <source>
        <dbReference type="EMBL" id="AEW95620.1"/>
    </source>
</evidence>
<dbReference type="HOGENOM" id="CLU_3258282_0_0_11"/>
<dbReference type="STRING" id="1003195.SCATT_32490"/>
<organism evidence="1 2">
    <name type="scientific">Streptantibioticus cattleyicolor (strain ATCC 35852 / DSM 46488 / JCM 4925 / NBRC 14057 / NRRL 8057)</name>
    <name type="common">Streptomyces cattleya</name>
    <dbReference type="NCBI Taxonomy" id="1003195"/>
    <lineage>
        <taxon>Bacteria</taxon>
        <taxon>Bacillati</taxon>
        <taxon>Actinomycetota</taxon>
        <taxon>Actinomycetes</taxon>
        <taxon>Kitasatosporales</taxon>
        <taxon>Streptomycetaceae</taxon>
        <taxon>Streptantibioticus</taxon>
    </lineage>
</organism>
<dbReference type="KEGG" id="scy:SCATT_32490"/>
<accession>G8X2M9</accession>
<proteinExistence type="predicted"/>
<dbReference type="EMBL" id="CP003219">
    <property type="protein sequence ID" value="AEW95620.1"/>
    <property type="molecule type" value="Genomic_DNA"/>
</dbReference>
<dbReference type="PATRIC" id="fig|1003195.29.peg.3240"/>
<name>G8X2M9_STREN</name>
<protein>
    <submittedName>
        <fullName evidence="1">Uncharacterized protein</fullName>
    </submittedName>
</protein>
<sequence>MNVHVRIPAGTGYGGGHLGFFRSAFTTVRAAFTSRQPRPRGR</sequence>